<dbReference type="InterPro" id="IPR006786">
    <property type="entry name" value="Pinin_SDK_MemA"/>
</dbReference>
<dbReference type="Proteomes" id="UP001195483">
    <property type="component" value="Unassembled WGS sequence"/>
</dbReference>
<evidence type="ECO:0000256" key="4">
    <source>
        <dbReference type="ARBA" id="ARBA00020056"/>
    </source>
</evidence>
<evidence type="ECO:0000256" key="2">
    <source>
        <dbReference type="ARBA" id="ARBA00004568"/>
    </source>
</evidence>
<feature type="compositionally biased region" description="Acidic residues" evidence="22">
    <location>
        <begin position="504"/>
        <end position="513"/>
    </location>
</feature>
<sequence>MADAVRGFSALEQELQKTRESLKDVDENIKKLIGRDPAEQRPGPQRRAAEPRGRERIFNIARRGTLEEDGPQAKRRGAIGDPFSRLGSRLGPIPTRDEGRRGADSGEDEDLEDKPTISSVVSTPKETRTRQTSIEEQNKDVSGKARNKRMFGVLIGTLQRFKTEAVEAKEKEERRKEIEKKLEEKFKQEKEEIIRERRLLFQERRQKQWKIRLLEQKMELAQNHESWEQETRKLACFIRTKAKPHIFYSPTSMNPELDSKLKSTEKIIEEMILERRRKLELEIEELMIGSQKEGEGEEEEYMEEEQEGEEEADADREEGEIIERKRVKIGGEEKENMRENSSRNNKSKSESSNKEIRKSSRERESNISSREHDQKHNKTDKGKKRSSREREHRRSSRDKEGRHSSREREKKSSRSRERDRDGDREKRRTSGDREKRRSSGDREKREHRRSGRDETKENKKMRSISGKVSKNEEEYDKEHFASKSKKSKAGGEKYEKKEKVWAPMEDEEEEEMDAGGGGGTEKKTGGEGVASKESIVQEKESERAEERTSVPDSQQLAMGLEHEEMDYEN</sequence>
<organism evidence="25 26">
    <name type="scientific">Potamilus streckersoni</name>
    <dbReference type="NCBI Taxonomy" id="2493646"/>
    <lineage>
        <taxon>Eukaryota</taxon>
        <taxon>Metazoa</taxon>
        <taxon>Spiralia</taxon>
        <taxon>Lophotrochozoa</taxon>
        <taxon>Mollusca</taxon>
        <taxon>Bivalvia</taxon>
        <taxon>Autobranchia</taxon>
        <taxon>Heteroconchia</taxon>
        <taxon>Palaeoheterodonta</taxon>
        <taxon>Unionida</taxon>
        <taxon>Unionoidea</taxon>
        <taxon>Unionidae</taxon>
        <taxon>Ambleminae</taxon>
        <taxon>Lampsilini</taxon>
        <taxon>Potamilus</taxon>
    </lineage>
</organism>
<feature type="compositionally biased region" description="Basic and acidic residues" evidence="22">
    <location>
        <begin position="451"/>
        <end position="460"/>
    </location>
</feature>
<evidence type="ECO:0000256" key="12">
    <source>
        <dbReference type="ARBA" id="ARBA00022990"/>
    </source>
</evidence>
<keyword evidence="6" id="KW-1017">Isopeptide bond</keyword>
<reference evidence="25" key="3">
    <citation type="submission" date="2023-05" db="EMBL/GenBank/DDBJ databases">
        <authorList>
            <person name="Smith C.H."/>
        </authorList>
    </citation>
    <scope>NUCLEOTIDE SEQUENCE</scope>
    <source>
        <strain evidence="25">CHS0354</strain>
        <tissue evidence="25">Mantle</tissue>
    </source>
</reference>
<feature type="compositionally biased region" description="Basic and acidic residues" evidence="22">
    <location>
        <begin position="319"/>
        <end position="380"/>
    </location>
</feature>
<keyword evidence="11" id="KW-0965">Cell junction</keyword>
<evidence type="ECO:0000256" key="20">
    <source>
        <dbReference type="ARBA" id="ARBA00025916"/>
    </source>
</evidence>
<comment type="subcellular location">
    <subcellularLocation>
        <location evidence="2">Cell junction</location>
        <location evidence="2">Desmosome</location>
    </subcellularLocation>
    <subcellularLocation>
        <location evidence="1">Nucleus speckle</location>
    </subcellularLocation>
</comment>
<dbReference type="GO" id="GO:0016607">
    <property type="term" value="C:nuclear speck"/>
    <property type="evidence" value="ECO:0007669"/>
    <property type="project" value="UniProtKB-SubCell"/>
</dbReference>
<feature type="compositionally biased region" description="Basic and acidic residues" evidence="22">
    <location>
        <begin position="489"/>
        <end position="500"/>
    </location>
</feature>
<dbReference type="PANTHER" id="PTHR12707:SF0">
    <property type="entry name" value="PININ"/>
    <property type="match status" value="1"/>
</dbReference>
<evidence type="ECO:0000256" key="3">
    <source>
        <dbReference type="ARBA" id="ARBA00010386"/>
    </source>
</evidence>
<evidence type="ECO:0000313" key="25">
    <source>
        <dbReference type="EMBL" id="KAK3583327.1"/>
    </source>
</evidence>
<evidence type="ECO:0000256" key="1">
    <source>
        <dbReference type="ARBA" id="ARBA00004324"/>
    </source>
</evidence>
<protein>
    <recommendedName>
        <fullName evidence="4">Pinin</fullName>
    </recommendedName>
</protein>
<keyword evidence="16" id="KW-0010">Activator</keyword>
<evidence type="ECO:0000256" key="10">
    <source>
        <dbReference type="ARBA" id="ARBA00022843"/>
    </source>
</evidence>
<keyword evidence="26" id="KW-1185">Reference proteome</keyword>
<keyword evidence="17" id="KW-0804">Transcription</keyword>
<evidence type="ECO:0000259" key="24">
    <source>
        <dbReference type="Pfam" id="PF04697"/>
    </source>
</evidence>
<keyword evidence="8" id="KW-0507">mRNA processing</keyword>
<feature type="region of interest" description="Disordered" evidence="22">
    <location>
        <begin position="1"/>
        <end position="143"/>
    </location>
</feature>
<dbReference type="GO" id="GO:0003677">
    <property type="term" value="F:DNA binding"/>
    <property type="evidence" value="ECO:0007669"/>
    <property type="project" value="UniProtKB-KW"/>
</dbReference>
<evidence type="ECO:0000256" key="6">
    <source>
        <dbReference type="ARBA" id="ARBA00022499"/>
    </source>
</evidence>
<comment type="caution">
    <text evidence="25">The sequence shown here is derived from an EMBL/GenBank/DDBJ whole genome shotgun (WGS) entry which is preliminary data.</text>
</comment>
<dbReference type="Pfam" id="PF04697">
    <property type="entry name" value="Pinin_SDK_N"/>
    <property type="match status" value="1"/>
</dbReference>
<dbReference type="AlphaFoldDB" id="A0AAE0S0W3"/>
<dbReference type="GO" id="GO:0008380">
    <property type="term" value="P:RNA splicing"/>
    <property type="evidence" value="ECO:0007669"/>
    <property type="project" value="UniProtKB-KW"/>
</dbReference>
<dbReference type="EMBL" id="JAEAOA010002269">
    <property type="protein sequence ID" value="KAK3583327.1"/>
    <property type="molecule type" value="Genomic_DNA"/>
</dbReference>
<keyword evidence="5" id="KW-0488">Methylation</keyword>
<proteinExistence type="inferred from homology"/>
<evidence type="ECO:0000256" key="21">
    <source>
        <dbReference type="SAM" id="Coils"/>
    </source>
</evidence>
<feature type="domain" description="Pinin/SDK" evidence="24">
    <location>
        <begin position="9"/>
        <end position="137"/>
    </location>
</feature>
<evidence type="ECO:0000256" key="9">
    <source>
        <dbReference type="ARBA" id="ARBA00022728"/>
    </source>
</evidence>
<comment type="subunit">
    <text evidence="20">Found in a mRNA splicing-dependent exon junction complex (EJC). Found in a complex with SR proteins. Found in a mRNP complex with RNPS1. Component of the PSAP complex consisting of RNPS1, SAP18 and PNN. Interacts with PNISR, CTBP1, CTBP2, KRT8, KRT18, KRT19, PS1D/PNO40, PPIG, RNPS1, SFRS4 and SRRM2. Identified in the spliceosome C complex.</text>
</comment>
<evidence type="ECO:0000256" key="13">
    <source>
        <dbReference type="ARBA" id="ARBA00023015"/>
    </source>
</evidence>
<evidence type="ECO:0000256" key="7">
    <source>
        <dbReference type="ARBA" id="ARBA00022553"/>
    </source>
</evidence>
<keyword evidence="18" id="KW-0508">mRNA splicing</keyword>
<feature type="compositionally biased region" description="Basic and acidic residues" evidence="22">
    <location>
        <begin position="14"/>
        <end position="39"/>
    </location>
</feature>
<dbReference type="PANTHER" id="PTHR12707">
    <property type="entry name" value="PINN"/>
    <property type="match status" value="1"/>
</dbReference>
<keyword evidence="10" id="KW-0832">Ubl conjugation</keyword>
<feature type="compositionally biased region" description="Basic and acidic residues" evidence="22">
    <location>
        <begin position="469"/>
        <end position="481"/>
    </location>
</feature>
<comment type="similarity">
    <text evidence="3">Belongs to the pinin family.</text>
</comment>
<evidence type="ECO:0000259" key="23">
    <source>
        <dbReference type="Pfam" id="PF04696"/>
    </source>
</evidence>
<evidence type="ECO:0000256" key="19">
    <source>
        <dbReference type="ARBA" id="ARBA00023242"/>
    </source>
</evidence>
<feature type="compositionally biased region" description="Basic and acidic residues" evidence="22">
    <location>
        <begin position="388"/>
        <end position="444"/>
    </location>
</feature>
<feature type="region of interest" description="Disordered" evidence="22">
    <location>
        <begin position="288"/>
        <end position="569"/>
    </location>
</feature>
<keyword evidence="9" id="KW-0747">Spliceosome</keyword>
<reference evidence="25" key="2">
    <citation type="journal article" date="2021" name="Genome Biol. Evol.">
        <title>Developing a high-quality reference genome for a parasitic bivalve with doubly uniparental inheritance (Bivalvia: Unionida).</title>
        <authorList>
            <person name="Smith C.H."/>
        </authorList>
    </citation>
    <scope>NUCLEOTIDE SEQUENCE</scope>
    <source>
        <strain evidence="25">CHS0354</strain>
        <tissue evidence="25">Mantle</tissue>
    </source>
</reference>
<dbReference type="GO" id="GO:0071013">
    <property type="term" value="C:catalytic step 2 spliceosome"/>
    <property type="evidence" value="ECO:0007669"/>
    <property type="project" value="TreeGrafter"/>
</dbReference>
<evidence type="ECO:0000256" key="14">
    <source>
        <dbReference type="ARBA" id="ARBA00023054"/>
    </source>
</evidence>
<feature type="compositionally biased region" description="Polar residues" evidence="22">
    <location>
        <begin position="116"/>
        <end position="135"/>
    </location>
</feature>
<gene>
    <name evidence="25" type="ORF">CHS0354_038937</name>
</gene>
<reference evidence="25" key="1">
    <citation type="journal article" date="2021" name="Genome Biol. Evol.">
        <title>A High-Quality Reference Genome for a Parasitic Bivalve with Doubly Uniparental Inheritance (Bivalvia: Unionida).</title>
        <authorList>
            <person name="Smith C.H."/>
        </authorList>
    </citation>
    <scope>NUCLEOTIDE SEQUENCE</scope>
    <source>
        <strain evidence="25">CHS0354</strain>
    </source>
</reference>
<evidence type="ECO:0000256" key="15">
    <source>
        <dbReference type="ARBA" id="ARBA00023125"/>
    </source>
</evidence>
<keyword evidence="15" id="KW-0238">DNA-binding</keyword>
<evidence type="ECO:0000256" key="5">
    <source>
        <dbReference type="ARBA" id="ARBA00022481"/>
    </source>
</evidence>
<keyword evidence="12" id="KW-0007">Acetylation</keyword>
<evidence type="ECO:0000256" key="22">
    <source>
        <dbReference type="SAM" id="MobiDB-lite"/>
    </source>
</evidence>
<keyword evidence="7" id="KW-0597">Phosphoprotein</keyword>
<accession>A0AAE0S0W3</accession>
<dbReference type="GO" id="GO:0006397">
    <property type="term" value="P:mRNA processing"/>
    <property type="evidence" value="ECO:0007669"/>
    <property type="project" value="UniProtKB-KW"/>
</dbReference>
<keyword evidence="14 21" id="KW-0175">Coiled coil</keyword>
<feature type="compositionally biased region" description="Acidic residues" evidence="22">
    <location>
        <begin position="295"/>
        <end position="318"/>
    </location>
</feature>
<keyword evidence="13" id="KW-0805">Transcription regulation</keyword>
<feature type="compositionally biased region" description="Basic and acidic residues" evidence="22">
    <location>
        <begin position="535"/>
        <end position="549"/>
    </location>
</feature>
<name>A0AAE0S0W3_9BIVA</name>
<evidence type="ECO:0000256" key="18">
    <source>
        <dbReference type="ARBA" id="ARBA00023187"/>
    </source>
</evidence>
<feature type="coiled-coil region" evidence="21">
    <location>
        <begin position="161"/>
        <end position="230"/>
    </location>
</feature>
<feature type="domain" description="Pinin/SDK/MemA protein" evidence="23">
    <location>
        <begin position="143"/>
        <end position="265"/>
    </location>
</feature>
<evidence type="ECO:0000313" key="26">
    <source>
        <dbReference type="Proteomes" id="UP001195483"/>
    </source>
</evidence>
<keyword evidence="19" id="KW-0539">Nucleus</keyword>
<dbReference type="InterPro" id="IPR006787">
    <property type="entry name" value="Pinin_SDK_N"/>
</dbReference>
<evidence type="ECO:0000256" key="11">
    <source>
        <dbReference type="ARBA" id="ARBA00022949"/>
    </source>
</evidence>
<evidence type="ECO:0000256" key="8">
    <source>
        <dbReference type="ARBA" id="ARBA00022664"/>
    </source>
</evidence>
<evidence type="ECO:0000256" key="17">
    <source>
        <dbReference type="ARBA" id="ARBA00023163"/>
    </source>
</evidence>
<dbReference type="GO" id="GO:0030057">
    <property type="term" value="C:desmosome"/>
    <property type="evidence" value="ECO:0007669"/>
    <property type="project" value="UniProtKB-SubCell"/>
</dbReference>
<dbReference type="Pfam" id="PF04696">
    <property type="entry name" value="Pinin_SDK_memA"/>
    <property type="match status" value="1"/>
</dbReference>
<feature type="compositionally biased region" description="Basic and acidic residues" evidence="22">
    <location>
        <begin position="95"/>
        <end position="104"/>
    </location>
</feature>
<evidence type="ECO:0000256" key="16">
    <source>
        <dbReference type="ARBA" id="ARBA00023159"/>
    </source>
</evidence>
<dbReference type="InterPro" id="IPR039853">
    <property type="entry name" value="Pinin"/>
</dbReference>
<feature type="compositionally biased region" description="Basic and acidic residues" evidence="22">
    <location>
        <begin position="47"/>
        <end position="57"/>
    </location>
</feature>